<comment type="catalytic activity">
    <reaction evidence="8">
        <text>tRNA(Asx) + L-aspartate + ATP = L-aspartyl-tRNA(Asx) + AMP + diphosphate</text>
        <dbReference type="Rhea" id="RHEA:18349"/>
        <dbReference type="Rhea" id="RHEA-COMP:9710"/>
        <dbReference type="Rhea" id="RHEA-COMP:9711"/>
        <dbReference type="ChEBI" id="CHEBI:29991"/>
        <dbReference type="ChEBI" id="CHEBI:30616"/>
        <dbReference type="ChEBI" id="CHEBI:33019"/>
        <dbReference type="ChEBI" id="CHEBI:78442"/>
        <dbReference type="ChEBI" id="CHEBI:78516"/>
        <dbReference type="ChEBI" id="CHEBI:456215"/>
        <dbReference type="EC" id="6.1.1.23"/>
    </reaction>
</comment>
<protein>
    <recommendedName>
        <fullName evidence="8">Aspartate--tRNA(Asp/Asn) ligase</fullName>
        <ecNumber evidence="8">6.1.1.23</ecNumber>
    </recommendedName>
    <alternativeName>
        <fullName evidence="8">Aspartyl-tRNA synthetase</fullName>
        <shortName evidence="8">AspRS</shortName>
    </alternativeName>
    <alternativeName>
        <fullName evidence="8">Non-discriminating aspartyl-tRNA synthetase</fullName>
        <shortName evidence="8">ND-AspRS</shortName>
    </alternativeName>
</protein>
<dbReference type="Proteomes" id="UP000253250">
    <property type="component" value="Unassembled WGS sequence"/>
</dbReference>
<organism evidence="10 11">
    <name type="scientific">Acidiferrobacter thiooxydans</name>
    <dbReference type="NCBI Taxonomy" id="163359"/>
    <lineage>
        <taxon>Bacteria</taxon>
        <taxon>Pseudomonadati</taxon>
        <taxon>Pseudomonadota</taxon>
        <taxon>Gammaproteobacteria</taxon>
        <taxon>Acidiferrobacterales</taxon>
        <taxon>Acidiferrobacteraceae</taxon>
        <taxon>Acidiferrobacter</taxon>
    </lineage>
</organism>
<dbReference type="InterPro" id="IPR006195">
    <property type="entry name" value="aa-tRNA-synth_II"/>
</dbReference>
<dbReference type="InterPro" id="IPR012340">
    <property type="entry name" value="NA-bd_OB-fold"/>
</dbReference>
<dbReference type="InterPro" id="IPR004115">
    <property type="entry name" value="GAD-like_sf"/>
</dbReference>
<keyword evidence="2 8" id="KW-0963">Cytoplasm</keyword>
<dbReference type="EC" id="6.1.1.23" evidence="8"/>
<comment type="subcellular location">
    <subcellularLocation>
        <location evidence="8">Cytoplasm</location>
    </subcellularLocation>
</comment>
<comment type="similarity">
    <text evidence="1 8">Belongs to the class-II aminoacyl-tRNA synthetase family. Type 1 subfamily.</text>
</comment>
<evidence type="ECO:0000256" key="8">
    <source>
        <dbReference type="HAMAP-Rule" id="MF_00044"/>
    </source>
</evidence>
<dbReference type="NCBIfam" id="TIGR00459">
    <property type="entry name" value="aspS_bact"/>
    <property type="match status" value="1"/>
</dbReference>
<proteinExistence type="inferred from homology"/>
<dbReference type="Pfam" id="PF00152">
    <property type="entry name" value="tRNA-synt_2"/>
    <property type="match status" value="1"/>
</dbReference>
<feature type="binding site" evidence="8">
    <location>
        <position position="227"/>
    </location>
    <ligand>
        <name>ATP</name>
        <dbReference type="ChEBI" id="CHEBI:30616"/>
    </ligand>
</feature>
<evidence type="ECO:0000256" key="2">
    <source>
        <dbReference type="ARBA" id="ARBA00022490"/>
    </source>
</evidence>
<dbReference type="InterPro" id="IPR002312">
    <property type="entry name" value="Asp/Asn-tRNA-synth_IIb"/>
</dbReference>
<keyword evidence="7 8" id="KW-0030">Aminoacyl-tRNA synthetase</keyword>
<dbReference type="GO" id="GO:0050560">
    <property type="term" value="F:aspartate-tRNA(Asn) ligase activity"/>
    <property type="evidence" value="ECO:0007669"/>
    <property type="project" value="UniProtKB-EC"/>
</dbReference>
<accession>A0A368HHA7</accession>
<dbReference type="OrthoDB" id="9802326at2"/>
<comment type="caution">
    <text evidence="10">The sequence shown here is derived from an EMBL/GenBank/DDBJ whole genome shotgun (WGS) entry which is preliminary data.</text>
</comment>
<dbReference type="SUPFAM" id="SSF55261">
    <property type="entry name" value="GAD domain-like"/>
    <property type="match status" value="1"/>
</dbReference>
<dbReference type="Pfam" id="PF01336">
    <property type="entry name" value="tRNA_anti-codon"/>
    <property type="match status" value="1"/>
</dbReference>
<evidence type="ECO:0000256" key="3">
    <source>
        <dbReference type="ARBA" id="ARBA00022598"/>
    </source>
</evidence>
<evidence type="ECO:0000256" key="4">
    <source>
        <dbReference type="ARBA" id="ARBA00022741"/>
    </source>
</evidence>
<comment type="subunit">
    <text evidence="8">Homodimer.</text>
</comment>
<dbReference type="InterPro" id="IPR047090">
    <property type="entry name" value="AspRS_core"/>
</dbReference>
<feature type="region of interest" description="Aspartate" evidence="8">
    <location>
        <begin position="196"/>
        <end position="199"/>
    </location>
</feature>
<feature type="binding site" evidence="8">
    <location>
        <position position="483"/>
    </location>
    <ligand>
        <name>ATP</name>
        <dbReference type="ChEBI" id="CHEBI:30616"/>
    </ligand>
</feature>
<dbReference type="GO" id="GO:0004815">
    <property type="term" value="F:aspartate-tRNA ligase activity"/>
    <property type="evidence" value="ECO:0007669"/>
    <property type="project" value="UniProtKB-UniRule"/>
</dbReference>
<evidence type="ECO:0000313" key="11">
    <source>
        <dbReference type="Proteomes" id="UP000253250"/>
    </source>
</evidence>
<sequence>MRTHLSRELPALGAGAAVVVCGWVQRRRDHGGILFVDLRDRGGLVQVVFDPARPEVFARAEELRSEYVLEVSGILRQRPAGTENPALPTGAFEIDATGLVILNTADALPFPLDEPDIGEAVRLKYRYLDLRRAVMRDNFHLRHRLIRTARRYLEDHDFLEIETPMLTRSTPEGARDYLVPSRTHPGHFFALPQSPQLFKQILMVAGFERYYQVTRCFRDEDLRADRQPEFTQLDIETSFLDGQAILGLMEGLVKAVFRETIGVDIPIPLPRLTFDEAQQRFGSDKPDLRNPLEFVEISDLVRDVEFKVFAAAAQDPKARVVAMRVPGGADLSRKALDDYAAFVAGYGAKGLAYIKVNDPVAENGLQSPILKFLGVAVVREILARTKAQAGDLLFFGADSARVVNEAMGALRLRVGSDRGLVAEGWQLLWVVDFPLLEYDEEHRRFQAMHHPFTAPRSDDLSYLLTDPGRVRARAYDLVLNGTEVGGGSIRIHEPRLQEQVFGVLGIDAATAREKFGFLLDALRFGAPPHGGLAFGVDRLCALLAGAESIRDVIAFPKTQKATCPLTEAPSTVSAQQLADLALLSTAPRV</sequence>
<dbReference type="NCBIfam" id="NF001750">
    <property type="entry name" value="PRK00476.1"/>
    <property type="match status" value="1"/>
</dbReference>
<reference evidence="10 11" key="1">
    <citation type="submission" date="2018-02" db="EMBL/GenBank/DDBJ databases">
        <title>Insights into the biology of acidophilic members of the Acidiferrobacteraceae family derived from comparative genomic analyses.</title>
        <authorList>
            <person name="Issotta F."/>
            <person name="Thyssen C."/>
            <person name="Mena C."/>
            <person name="Moya A."/>
            <person name="Bellenberg S."/>
            <person name="Sproer C."/>
            <person name="Covarrubias P.C."/>
            <person name="Sand W."/>
            <person name="Quatrini R."/>
            <person name="Vera M."/>
        </authorList>
    </citation>
    <scope>NUCLEOTIDE SEQUENCE [LARGE SCALE GENOMIC DNA]</scope>
    <source>
        <strain evidence="11">m-1</strain>
    </source>
</reference>
<dbReference type="InterPro" id="IPR004365">
    <property type="entry name" value="NA-bd_OB_tRNA"/>
</dbReference>
<evidence type="ECO:0000256" key="5">
    <source>
        <dbReference type="ARBA" id="ARBA00022840"/>
    </source>
</evidence>
<dbReference type="PROSITE" id="PS50862">
    <property type="entry name" value="AA_TRNA_LIGASE_II"/>
    <property type="match status" value="1"/>
</dbReference>
<feature type="binding site" evidence="8">
    <location>
        <position position="218"/>
    </location>
    <ligand>
        <name>L-aspartate</name>
        <dbReference type="ChEBI" id="CHEBI:29991"/>
    </ligand>
</feature>
<dbReference type="Pfam" id="PF02938">
    <property type="entry name" value="GAD"/>
    <property type="match status" value="1"/>
</dbReference>
<evidence type="ECO:0000256" key="6">
    <source>
        <dbReference type="ARBA" id="ARBA00022917"/>
    </source>
</evidence>
<feature type="binding site" evidence="8">
    <location>
        <position position="449"/>
    </location>
    <ligand>
        <name>L-aspartate</name>
        <dbReference type="ChEBI" id="CHEBI:29991"/>
    </ligand>
</feature>
<dbReference type="EMBL" id="PSYR01000001">
    <property type="protein sequence ID" value="RCN58754.1"/>
    <property type="molecule type" value="Genomic_DNA"/>
</dbReference>
<evidence type="ECO:0000313" key="10">
    <source>
        <dbReference type="EMBL" id="RCN58754.1"/>
    </source>
</evidence>
<dbReference type="InterPro" id="IPR004364">
    <property type="entry name" value="Aa-tRNA-synt_II"/>
</dbReference>
<name>A0A368HHA7_9GAMM</name>
<dbReference type="GO" id="GO:0003676">
    <property type="term" value="F:nucleic acid binding"/>
    <property type="evidence" value="ECO:0007669"/>
    <property type="project" value="InterPro"/>
</dbReference>
<dbReference type="AlphaFoldDB" id="A0A368HHA7"/>
<evidence type="ECO:0000259" key="9">
    <source>
        <dbReference type="PROSITE" id="PS50862"/>
    </source>
</evidence>
<dbReference type="InterPro" id="IPR045864">
    <property type="entry name" value="aa-tRNA-synth_II/BPL/LPL"/>
</dbReference>
<dbReference type="GO" id="GO:0005524">
    <property type="term" value="F:ATP binding"/>
    <property type="evidence" value="ECO:0007669"/>
    <property type="project" value="UniProtKB-UniRule"/>
</dbReference>
<dbReference type="PANTHER" id="PTHR22594">
    <property type="entry name" value="ASPARTYL/LYSYL-TRNA SYNTHETASE"/>
    <property type="match status" value="1"/>
</dbReference>
<feature type="site" description="Important for tRNA non-discrimination" evidence="8">
    <location>
        <position position="30"/>
    </location>
</feature>
<dbReference type="Gene3D" id="3.30.1360.30">
    <property type="entry name" value="GAD-like domain"/>
    <property type="match status" value="1"/>
</dbReference>
<dbReference type="Gene3D" id="2.40.50.140">
    <property type="entry name" value="Nucleic acid-binding proteins"/>
    <property type="match status" value="1"/>
</dbReference>
<dbReference type="Gene3D" id="3.30.930.10">
    <property type="entry name" value="Bira Bifunctional Protein, Domain 2"/>
    <property type="match status" value="1"/>
</dbReference>
<dbReference type="PANTHER" id="PTHR22594:SF5">
    <property type="entry name" value="ASPARTATE--TRNA LIGASE, MITOCHONDRIAL"/>
    <property type="match status" value="1"/>
</dbReference>
<feature type="domain" description="Aminoacyl-transfer RNA synthetases class-II family profile" evidence="9">
    <location>
        <begin position="139"/>
        <end position="556"/>
    </location>
</feature>
<feature type="binding site" evidence="8">
    <location>
        <position position="490"/>
    </location>
    <ligand>
        <name>L-aspartate</name>
        <dbReference type="ChEBI" id="CHEBI:29991"/>
    </ligand>
</feature>
<dbReference type="SUPFAM" id="SSF50249">
    <property type="entry name" value="Nucleic acid-binding proteins"/>
    <property type="match status" value="1"/>
</dbReference>
<evidence type="ECO:0000256" key="1">
    <source>
        <dbReference type="ARBA" id="ARBA00006303"/>
    </source>
</evidence>
<dbReference type="InterPro" id="IPR029351">
    <property type="entry name" value="GAD_dom"/>
</dbReference>
<comment type="function">
    <text evidence="8">Aspartyl-tRNA synthetase with relaxed tRNA specificity since it is able to aspartylate not only its cognate tRNA(Asp) but also tRNA(Asn). Reaction proceeds in two steps: L-aspartate is first activated by ATP to form Asp-AMP and then transferred to the acceptor end of tRNA(Asp/Asn).</text>
</comment>
<dbReference type="GO" id="GO:0006422">
    <property type="term" value="P:aspartyl-tRNA aminoacylation"/>
    <property type="evidence" value="ECO:0007669"/>
    <property type="project" value="UniProtKB-UniRule"/>
</dbReference>
<dbReference type="SUPFAM" id="SSF55681">
    <property type="entry name" value="Class II aaRS and biotin synthetases"/>
    <property type="match status" value="1"/>
</dbReference>
<dbReference type="InterPro" id="IPR047089">
    <property type="entry name" value="Asp-tRNA-ligase_1_N"/>
</dbReference>
<keyword evidence="11" id="KW-1185">Reference proteome</keyword>
<feature type="binding site" evidence="8">
    <location>
        <position position="172"/>
    </location>
    <ligand>
        <name>L-aspartate</name>
        <dbReference type="ChEBI" id="CHEBI:29991"/>
    </ligand>
</feature>
<dbReference type="CDD" id="cd00777">
    <property type="entry name" value="AspRS_core"/>
    <property type="match status" value="1"/>
</dbReference>
<dbReference type="HAMAP" id="MF_00044">
    <property type="entry name" value="Asp_tRNA_synth_type1"/>
    <property type="match status" value="1"/>
</dbReference>
<keyword evidence="3 8" id="KW-0436">Ligase</keyword>
<dbReference type="PRINTS" id="PR01042">
    <property type="entry name" value="TRNASYNTHASP"/>
</dbReference>
<keyword evidence="4 8" id="KW-0547">Nucleotide-binding</keyword>
<dbReference type="GO" id="GO:0005737">
    <property type="term" value="C:cytoplasm"/>
    <property type="evidence" value="ECO:0007669"/>
    <property type="project" value="UniProtKB-SubCell"/>
</dbReference>
<feature type="binding site" evidence="8">
    <location>
        <begin position="218"/>
        <end position="220"/>
    </location>
    <ligand>
        <name>ATP</name>
        <dbReference type="ChEBI" id="CHEBI:30616"/>
    </ligand>
</feature>
<dbReference type="RefSeq" id="WP_114282279.1">
    <property type="nucleotide sequence ID" value="NZ_PSYR01000001.1"/>
</dbReference>
<dbReference type="InterPro" id="IPR004524">
    <property type="entry name" value="Asp-tRNA-ligase_1"/>
</dbReference>
<feature type="site" description="Important for tRNA non-discrimination" evidence="8">
    <location>
        <position position="81"/>
    </location>
</feature>
<keyword evidence="6 8" id="KW-0648">Protein biosynthesis</keyword>
<gene>
    <name evidence="8" type="primary">aspS</name>
    <name evidence="10" type="ORF">C4900_03035</name>
</gene>
<feature type="binding site" evidence="8">
    <location>
        <begin position="535"/>
        <end position="538"/>
    </location>
    <ligand>
        <name>ATP</name>
        <dbReference type="ChEBI" id="CHEBI:30616"/>
    </ligand>
</feature>
<evidence type="ECO:0000256" key="7">
    <source>
        <dbReference type="ARBA" id="ARBA00023146"/>
    </source>
</evidence>
<keyword evidence="5 8" id="KW-0067">ATP-binding</keyword>
<dbReference type="CDD" id="cd04317">
    <property type="entry name" value="EcAspRS_like_N"/>
    <property type="match status" value="1"/>
</dbReference>